<proteinExistence type="predicted"/>
<organism evidence="1 2">
    <name type="scientific">Ascobolus immersus RN42</name>
    <dbReference type="NCBI Taxonomy" id="1160509"/>
    <lineage>
        <taxon>Eukaryota</taxon>
        <taxon>Fungi</taxon>
        <taxon>Dikarya</taxon>
        <taxon>Ascomycota</taxon>
        <taxon>Pezizomycotina</taxon>
        <taxon>Pezizomycetes</taxon>
        <taxon>Pezizales</taxon>
        <taxon>Ascobolaceae</taxon>
        <taxon>Ascobolus</taxon>
    </lineage>
</organism>
<keyword evidence="2" id="KW-1185">Reference proteome</keyword>
<protein>
    <submittedName>
        <fullName evidence="1">Uncharacterized protein</fullName>
    </submittedName>
</protein>
<gene>
    <name evidence="1" type="ORF">BJ508DRAFT_300939</name>
</gene>
<dbReference type="EMBL" id="ML119646">
    <property type="protein sequence ID" value="RPA87699.1"/>
    <property type="molecule type" value="Genomic_DNA"/>
</dbReference>
<accession>A0A3N4IP48</accession>
<dbReference type="AlphaFoldDB" id="A0A3N4IP48"/>
<dbReference type="Proteomes" id="UP000275078">
    <property type="component" value="Unassembled WGS sequence"/>
</dbReference>
<evidence type="ECO:0000313" key="2">
    <source>
        <dbReference type="Proteomes" id="UP000275078"/>
    </source>
</evidence>
<evidence type="ECO:0000313" key="1">
    <source>
        <dbReference type="EMBL" id="RPA87699.1"/>
    </source>
</evidence>
<sequence length="174" mass="20800">MPIPTTSERKTVLQIETIRLGGMIDTVKEMIDGHKFLIREMKGTVNDERRRQLARFIILDNQLRSQLESIVYNHTTGQPIPCELFHQIKEKCEKEKEEYMRDMNDRIMQLETLIGRCQQELLVFESDLKRYRKLLQDLFYFEQLDTEFLDAMREAVKDEPDLKQIMECIDKLRG</sequence>
<name>A0A3N4IP48_ASCIM</name>
<reference evidence="1 2" key="1">
    <citation type="journal article" date="2018" name="Nat. Ecol. Evol.">
        <title>Pezizomycetes genomes reveal the molecular basis of ectomycorrhizal truffle lifestyle.</title>
        <authorList>
            <person name="Murat C."/>
            <person name="Payen T."/>
            <person name="Noel B."/>
            <person name="Kuo A."/>
            <person name="Morin E."/>
            <person name="Chen J."/>
            <person name="Kohler A."/>
            <person name="Krizsan K."/>
            <person name="Balestrini R."/>
            <person name="Da Silva C."/>
            <person name="Montanini B."/>
            <person name="Hainaut M."/>
            <person name="Levati E."/>
            <person name="Barry K.W."/>
            <person name="Belfiori B."/>
            <person name="Cichocki N."/>
            <person name="Clum A."/>
            <person name="Dockter R.B."/>
            <person name="Fauchery L."/>
            <person name="Guy J."/>
            <person name="Iotti M."/>
            <person name="Le Tacon F."/>
            <person name="Lindquist E.A."/>
            <person name="Lipzen A."/>
            <person name="Malagnac F."/>
            <person name="Mello A."/>
            <person name="Molinier V."/>
            <person name="Miyauchi S."/>
            <person name="Poulain J."/>
            <person name="Riccioni C."/>
            <person name="Rubini A."/>
            <person name="Sitrit Y."/>
            <person name="Splivallo R."/>
            <person name="Traeger S."/>
            <person name="Wang M."/>
            <person name="Zifcakova L."/>
            <person name="Wipf D."/>
            <person name="Zambonelli A."/>
            <person name="Paolocci F."/>
            <person name="Nowrousian M."/>
            <person name="Ottonello S."/>
            <person name="Baldrian P."/>
            <person name="Spatafora J.W."/>
            <person name="Henrissat B."/>
            <person name="Nagy L.G."/>
            <person name="Aury J.M."/>
            <person name="Wincker P."/>
            <person name="Grigoriev I.V."/>
            <person name="Bonfante P."/>
            <person name="Martin F.M."/>
        </authorList>
    </citation>
    <scope>NUCLEOTIDE SEQUENCE [LARGE SCALE GENOMIC DNA]</scope>
    <source>
        <strain evidence="1 2">RN42</strain>
    </source>
</reference>